<gene>
    <name evidence="2" type="ORF">FRIFI_2552</name>
</gene>
<dbReference type="InterPro" id="IPR036866">
    <property type="entry name" value="RibonucZ/Hydroxyglut_hydro"/>
</dbReference>
<dbReference type="Pfam" id="PF00753">
    <property type="entry name" value="Lactamase_B"/>
    <property type="match status" value="1"/>
</dbReference>
<accession>A0A2P2BUN4</accession>
<feature type="domain" description="Metallo-beta-lactamase" evidence="1">
    <location>
        <begin position="17"/>
        <end position="209"/>
    </location>
</feature>
<dbReference type="EMBL" id="LN650648">
    <property type="protein sequence ID" value="CEI74075.1"/>
    <property type="molecule type" value="Genomic_DNA"/>
</dbReference>
<dbReference type="Gene3D" id="3.60.15.10">
    <property type="entry name" value="Ribonuclease Z/Hydroxyacylglutathione hydrolase-like"/>
    <property type="match status" value="1"/>
</dbReference>
<dbReference type="AlphaFoldDB" id="A0A2P2BUN4"/>
<evidence type="ECO:0000313" key="2">
    <source>
        <dbReference type="EMBL" id="CEI74075.1"/>
    </source>
</evidence>
<dbReference type="InterPro" id="IPR050855">
    <property type="entry name" value="NDM-1-like"/>
</dbReference>
<sequence length="303" mass="35231">MELKKIKGNTFYIKGGTNTGVYIFDDNKALIIDPGLAGSRPKRIINMLEEKNIKVNFIINTHEHDDHYGACNQFKEYYNDICILSSDEAKLYIEKPYLFGKYIMGGKYNRFFVDKLKNKSLDEIKVDKIAKEGSLLLNNEEFEIIDLKGHTEGSIGILTKDKVLFTGDLLIGLDMLKKYDFLFLYDIKKEIDSIMKLKEIDFDYLVLGHSKEVISKKDSKFITEMHLNAIDKYLNKVREDLNVPITLEELLKKIIIDNNLKCNYKEYHFFKSSLVSMISYLADLDEIDYILNDGELLYCTKKK</sequence>
<protein>
    <submittedName>
        <fullName evidence="2">Metallo-beta-lactamase super protein</fullName>
    </submittedName>
</protein>
<evidence type="ECO:0000259" key="1">
    <source>
        <dbReference type="SMART" id="SM00849"/>
    </source>
</evidence>
<dbReference type="Proteomes" id="UP000245695">
    <property type="component" value="Chromosome 1"/>
</dbReference>
<organism evidence="2 3">
    <name type="scientific">Romboutsia hominis</name>
    <dbReference type="NCBI Taxonomy" id="1507512"/>
    <lineage>
        <taxon>Bacteria</taxon>
        <taxon>Bacillati</taxon>
        <taxon>Bacillota</taxon>
        <taxon>Clostridia</taxon>
        <taxon>Peptostreptococcales</taxon>
        <taxon>Peptostreptococcaceae</taxon>
        <taxon>Romboutsia</taxon>
    </lineage>
</organism>
<dbReference type="RefSeq" id="WP_092923365.1">
    <property type="nucleotide sequence ID" value="NZ_FJTZ01000012.1"/>
</dbReference>
<reference evidence="2 3" key="1">
    <citation type="submission" date="2014-09" db="EMBL/GenBank/DDBJ databases">
        <authorList>
            <person name="Hornung B.V."/>
        </authorList>
    </citation>
    <scope>NUCLEOTIDE SEQUENCE [LARGE SCALE GENOMIC DNA]</scope>
    <source>
        <strain evidence="2 3">FRIFI</strain>
    </source>
</reference>
<dbReference type="PANTHER" id="PTHR42951:SF14">
    <property type="entry name" value="METALLO-BETA-LACTAMASE SUPERFAMILY PROTEIN"/>
    <property type="match status" value="1"/>
</dbReference>
<dbReference type="SMART" id="SM00849">
    <property type="entry name" value="Lactamase_B"/>
    <property type="match status" value="1"/>
</dbReference>
<dbReference type="CDD" id="cd07743">
    <property type="entry name" value="metallo-hydrolase-like_MBL-fold"/>
    <property type="match status" value="1"/>
</dbReference>
<dbReference type="KEGG" id="rhom:FRIFI_2552"/>
<dbReference type="SUPFAM" id="SSF56281">
    <property type="entry name" value="Metallo-hydrolase/oxidoreductase"/>
    <property type="match status" value="1"/>
</dbReference>
<evidence type="ECO:0000313" key="3">
    <source>
        <dbReference type="Proteomes" id="UP000245695"/>
    </source>
</evidence>
<name>A0A2P2BUN4_9FIRM</name>
<keyword evidence="3" id="KW-1185">Reference proteome</keyword>
<dbReference type="InterPro" id="IPR001279">
    <property type="entry name" value="Metallo-B-lactamas"/>
</dbReference>
<dbReference type="PANTHER" id="PTHR42951">
    <property type="entry name" value="METALLO-BETA-LACTAMASE DOMAIN-CONTAINING"/>
    <property type="match status" value="1"/>
</dbReference>
<proteinExistence type="predicted"/>